<dbReference type="Proteomes" id="UP000326678">
    <property type="component" value="Chromosome Gxm2"/>
</dbReference>
<dbReference type="KEGG" id="nsh:GXM_08953"/>
<accession>A0A5P8WI10</accession>
<reference evidence="1 2" key="1">
    <citation type="submission" date="2019-10" db="EMBL/GenBank/DDBJ databases">
        <title>Genomic and transcriptomic insights into the perfect genentic adaptation of a filamentous nitrogen-fixing cyanobacterium to rice fields.</title>
        <authorList>
            <person name="Chen Z."/>
        </authorList>
    </citation>
    <scope>NUCLEOTIDE SEQUENCE [LARGE SCALE GENOMIC DNA]</scope>
    <source>
        <strain evidence="1">CCNUC1</strain>
    </source>
</reference>
<proteinExistence type="predicted"/>
<evidence type="ECO:0000313" key="1">
    <source>
        <dbReference type="EMBL" id="QFS51459.1"/>
    </source>
</evidence>
<name>A0A5P8WI10_9NOSO</name>
<gene>
    <name evidence="1" type="ORF">GXM_08953</name>
</gene>
<keyword evidence="2" id="KW-1185">Reference proteome</keyword>
<sequence length="43" mass="4892">MAIVLKHALVQEALQRTRTNIQSLTTTLNAWKEVSKSTNFKYG</sequence>
<organism evidence="1 2">
    <name type="scientific">Nostoc sphaeroides CCNUC1</name>
    <dbReference type="NCBI Taxonomy" id="2653204"/>
    <lineage>
        <taxon>Bacteria</taxon>
        <taxon>Bacillati</taxon>
        <taxon>Cyanobacteriota</taxon>
        <taxon>Cyanophyceae</taxon>
        <taxon>Nostocales</taxon>
        <taxon>Nostocaceae</taxon>
        <taxon>Nostoc</taxon>
    </lineage>
</organism>
<evidence type="ECO:0000313" key="2">
    <source>
        <dbReference type="Proteomes" id="UP000326678"/>
    </source>
</evidence>
<dbReference type="EMBL" id="CP045227">
    <property type="protein sequence ID" value="QFS51459.1"/>
    <property type="molecule type" value="Genomic_DNA"/>
</dbReference>
<protein>
    <submittedName>
        <fullName evidence="1">Uncharacterized protein</fullName>
    </submittedName>
</protein>
<dbReference type="AlphaFoldDB" id="A0A5P8WI10"/>